<sequence>MEFWSLRFNTAAKVRSGRRNMKAELMQKKCVHLRNMCRMPLKVFEERVLIYHVSVEVAAKKNWYIGINNHQELWHILADVHIQNKFQDEYTRRQFTCRLCEAADSLLLGRIGRWSGKEIARSALSLARSAQAERDNESCFFVPAAGCVRPLSLFYSDASADGVEERLLVTRSRSHAWLRRNATMSHAFSCVQPAFIDLYDVITSK</sequence>
<evidence type="ECO:0000313" key="1">
    <source>
        <dbReference type="EMBL" id="GBP19388.1"/>
    </source>
</evidence>
<gene>
    <name evidence="1" type="ORF">EVAR_12430_1</name>
</gene>
<comment type="caution">
    <text evidence="1">The sequence shown here is derived from an EMBL/GenBank/DDBJ whole genome shotgun (WGS) entry which is preliminary data.</text>
</comment>
<evidence type="ECO:0000313" key="2">
    <source>
        <dbReference type="Proteomes" id="UP000299102"/>
    </source>
</evidence>
<reference evidence="1 2" key="1">
    <citation type="journal article" date="2019" name="Commun. Biol.">
        <title>The bagworm genome reveals a unique fibroin gene that provides high tensile strength.</title>
        <authorList>
            <person name="Kono N."/>
            <person name="Nakamura H."/>
            <person name="Ohtoshi R."/>
            <person name="Tomita M."/>
            <person name="Numata K."/>
            <person name="Arakawa K."/>
        </authorList>
    </citation>
    <scope>NUCLEOTIDE SEQUENCE [LARGE SCALE GENOMIC DNA]</scope>
</reference>
<dbReference type="OrthoDB" id="7510738at2759"/>
<organism evidence="1 2">
    <name type="scientific">Eumeta variegata</name>
    <name type="common">Bagworm moth</name>
    <name type="synonym">Eumeta japonica</name>
    <dbReference type="NCBI Taxonomy" id="151549"/>
    <lineage>
        <taxon>Eukaryota</taxon>
        <taxon>Metazoa</taxon>
        <taxon>Ecdysozoa</taxon>
        <taxon>Arthropoda</taxon>
        <taxon>Hexapoda</taxon>
        <taxon>Insecta</taxon>
        <taxon>Pterygota</taxon>
        <taxon>Neoptera</taxon>
        <taxon>Endopterygota</taxon>
        <taxon>Lepidoptera</taxon>
        <taxon>Glossata</taxon>
        <taxon>Ditrysia</taxon>
        <taxon>Tineoidea</taxon>
        <taxon>Psychidae</taxon>
        <taxon>Oiketicinae</taxon>
        <taxon>Eumeta</taxon>
    </lineage>
</organism>
<keyword evidence="2" id="KW-1185">Reference proteome</keyword>
<proteinExistence type="predicted"/>
<protein>
    <submittedName>
        <fullName evidence="1">Uncharacterized protein</fullName>
    </submittedName>
</protein>
<dbReference type="AlphaFoldDB" id="A0A4C1TZN6"/>
<dbReference type="Proteomes" id="UP000299102">
    <property type="component" value="Unassembled WGS sequence"/>
</dbReference>
<accession>A0A4C1TZN6</accession>
<dbReference type="EMBL" id="BGZK01000107">
    <property type="protein sequence ID" value="GBP19388.1"/>
    <property type="molecule type" value="Genomic_DNA"/>
</dbReference>
<name>A0A4C1TZN6_EUMVA</name>